<evidence type="ECO:0000313" key="2">
    <source>
        <dbReference type="Proteomes" id="UP001198439"/>
    </source>
</evidence>
<dbReference type="EMBL" id="JAJDKZ010000017">
    <property type="protein sequence ID" value="MCB8610390.1"/>
    <property type="molecule type" value="Genomic_DNA"/>
</dbReference>
<proteinExistence type="predicted"/>
<sequence>MTTEKVKFVNANTVKLPFIEMAGYKDHSRNGGFNRQSVKNDWQTFVLKHDRDVEFFVDKMDVDESNLTLAAANVTNEFETQQDIPETDCYRISKLYAEMQTHSGTIDNTVPSAENILTLIDTGMKDMTEDGVPLEGRVLYVTPTVDQYLKDAKELQRYLNINGSNDGKVKRTIVDLDGVKIKPILSARMKTKYDFSDGCKPGVTAKQINFILFHPKSILACDRHQYIKLWPEGTHTAGDGFLYQIRKYGDLFLIPNRKEGVYINAEAE</sequence>
<protein>
    <recommendedName>
        <fullName evidence="3">Capsid protein</fullName>
    </recommendedName>
</protein>
<evidence type="ECO:0008006" key="3">
    <source>
        <dbReference type="Google" id="ProtNLM"/>
    </source>
</evidence>
<dbReference type="RefSeq" id="WP_227279599.1">
    <property type="nucleotide sequence ID" value="NZ_JAJDKR010000016.1"/>
</dbReference>
<accession>A0AAW4VTE1</accession>
<reference evidence="1" key="1">
    <citation type="submission" date="2021-10" db="EMBL/GenBank/DDBJ databases">
        <title>Collection of gut derived symbiotic bacterial strains cultured from healthy donors.</title>
        <authorList>
            <person name="Lin H."/>
            <person name="Littmann E."/>
            <person name="Kohout C."/>
            <person name="Pamer E.G."/>
        </authorList>
    </citation>
    <scope>NUCLEOTIDE SEQUENCE</scope>
    <source>
        <strain evidence="1">DFI.4.48</strain>
    </source>
</reference>
<organism evidence="1 2">
    <name type="scientific">Faecalibacillus faecis</name>
    <dbReference type="NCBI Taxonomy" id="1982628"/>
    <lineage>
        <taxon>Bacteria</taxon>
        <taxon>Bacillati</taxon>
        <taxon>Bacillota</taxon>
        <taxon>Erysipelotrichia</taxon>
        <taxon>Erysipelotrichales</taxon>
        <taxon>Coprobacillaceae</taxon>
        <taxon>Faecalibacillus</taxon>
    </lineage>
</organism>
<name>A0AAW4VTE1_9FIRM</name>
<gene>
    <name evidence="1" type="ORF">LJD69_07255</name>
</gene>
<dbReference type="Proteomes" id="UP001198439">
    <property type="component" value="Unassembled WGS sequence"/>
</dbReference>
<dbReference type="AlphaFoldDB" id="A0AAW4VTE1"/>
<comment type="caution">
    <text evidence="1">The sequence shown here is derived from an EMBL/GenBank/DDBJ whole genome shotgun (WGS) entry which is preliminary data.</text>
</comment>
<evidence type="ECO:0000313" key="1">
    <source>
        <dbReference type="EMBL" id="MCB8610390.1"/>
    </source>
</evidence>